<comment type="similarity">
    <text evidence="1">Belongs to the outer membrane porin (Opr) (TC 1.B.25) family.</text>
</comment>
<feature type="chain" id="PRO_5035156162" evidence="4">
    <location>
        <begin position="24"/>
        <end position="468"/>
    </location>
</feature>
<feature type="signal peptide" evidence="4">
    <location>
        <begin position="1"/>
        <end position="23"/>
    </location>
</feature>
<evidence type="ECO:0000256" key="1">
    <source>
        <dbReference type="ARBA" id="ARBA00009075"/>
    </source>
</evidence>
<dbReference type="InterPro" id="IPR023614">
    <property type="entry name" value="Porin_dom_sf"/>
</dbReference>
<comment type="caution">
    <text evidence="5">The sequence shown here is derived from an EMBL/GenBank/DDBJ whole genome shotgun (WGS) entry which is preliminary data.</text>
</comment>
<dbReference type="Proteomes" id="UP000619743">
    <property type="component" value="Unassembled WGS sequence"/>
</dbReference>
<evidence type="ECO:0000313" key="5">
    <source>
        <dbReference type="EMBL" id="GGA88431.1"/>
    </source>
</evidence>
<dbReference type="GO" id="GO:0015288">
    <property type="term" value="F:porin activity"/>
    <property type="evidence" value="ECO:0007669"/>
    <property type="project" value="TreeGrafter"/>
</dbReference>
<dbReference type="RefSeq" id="WP_087507335.1">
    <property type="nucleotide sequence ID" value="NZ_BMDX01000024.1"/>
</dbReference>
<dbReference type="AlphaFoldDB" id="A0A8J2U9G2"/>
<evidence type="ECO:0000256" key="2">
    <source>
        <dbReference type="ARBA" id="ARBA00022448"/>
    </source>
</evidence>
<dbReference type="GO" id="GO:0015772">
    <property type="term" value="P:oligosaccharide transport"/>
    <property type="evidence" value="ECO:0007669"/>
    <property type="project" value="TreeGrafter"/>
</dbReference>
<evidence type="ECO:0000256" key="3">
    <source>
        <dbReference type="ARBA" id="ARBA00022729"/>
    </source>
</evidence>
<dbReference type="OrthoDB" id="9151008at2"/>
<evidence type="ECO:0000313" key="6">
    <source>
        <dbReference type="Proteomes" id="UP000619743"/>
    </source>
</evidence>
<dbReference type="InterPro" id="IPR005318">
    <property type="entry name" value="OM_porin_bac"/>
</dbReference>
<protein>
    <submittedName>
        <fullName evidence="5">Porin</fullName>
    </submittedName>
</protein>
<dbReference type="EMBL" id="BMDX01000024">
    <property type="protein sequence ID" value="GGA88431.1"/>
    <property type="molecule type" value="Genomic_DNA"/>
</dbReference>
<accession>A0A8J2U9G2</accession>
<dbReference type="PANTHER" id="PTHR34596">
    <property type="entry name" value="CHITOPORIN"/>
    <property type="match status" value="1"/>
</dbReference>
<keyword evidence="2" id="KW-0813">Transport</keyword>
<dbReference type="Gene3D" id="2.40.160.10">
    <property type="entry name" value="Porin"/>
    <property type="match status" value="1"/>
</dbReference>
<sequence>MSRYWCVSWLAFGALYFCGAVQADNRSSGDEDEEFWLELAEKHTLVGQLAHMQRYRQRRDESGQTSSYQDDLNHGTLQTALSFKSGWLFDWIGFNASAFAAADITYDDDLPRNIENEFSFAGNKWGQENGQSAENGVSISRAVLKVRADHRLARIKIGYAPMHVPGILGVNWSFQPGTYRGLQFKYVPKHWTVTYAWADQYKAPWYKQTQYFSKLNAWDTKPIGGSNRIDYIHGLGVTYHPDHQSFNLQLGIGEAKDYMRAYHLKASWQLDWQDGLSLAYLFYGSESDNDPGYRVYNGLAWQQGVRAQLLSGRWQFRAELLATKAEGLGTYLPRLTRGYANSQGSNEYWWDSRSDWNNDGETALFTGAWYRLPTASGEWRLGASAAYGWGSTRWVDGEQDQSASTGEESAWNLDLAYSVSQGWLAGGSINLHYTDYRNHQDRLGSFYYANMFTSEKDIKLTVSKPLAF</sequence>
<reference evidence="6" key="1">
    <citation type="journal article" date="2019" name="Int. J. Syst. Evol. Microbiol.">
        <title>The Global Catalogue of Microorganisms (GCM) 10K type strain sequencing project: providing services to taxonomists for standard genome sequencing and annotation.</title>
        <authorList>
            <consortium name="The Broad Institute Genomics Platform"/>
            <consortium name="The Broad Institute Genome Sequencing Center for Infectious Disease"/>
            <person name="Wu L."/>
            <person name="Ma J."/>
        </authorList>
    </citation>
    <scope>NUCLEOTIDE SEQUENCE [LARGE SCALE GENOMIC DNA]</scope>
    <source>
        <strain evidence="6">CGMCC 1.10130</strain>
    </source>
</reference>
<keyword evidence="3 4" id="KW-0732">Signal</keyword>
<gene>
    <name evidence="5" type="ORF">GCM10011369_33220</name>
</gene>
<organism evidence="5 6">
    <name type="scientific">Neiella marina</name>
    <dbReference type="NCBI Taxonomy" id="508461"/>
    <lineage>
        <taxon>Bacteria</taxon>
        <taxon>Pseudomonadati</taxon>
        <taxon>Pseudomonadota</taxon>
        <taxon>Gammaproteobacteria</taxon>
        <taxon>Alteromonadales</taxon>
        <taxon>Echinimonadaceae</taxon>
        <taxon>Neiella</taxon>
    </lineage>
</organism>
<proteinExistence type="inferred from homology"/>
<dbReference type="GO" id="GO:0016020">
    <property type="term" value="C:membrane"/>
    <property type="evidence" value="ECO:0007669"/>
    <property type="project" value="InterPro"/>
</dbReference>
<dbReference type="PANTHER" id="PTHR34596:SF2">
    <property type="entry name" value="CHITOPORIN"/>
    <property type="match status" value="1"/>
</dbReference>
<keyword evidence="6" id="KW-1185">Reference proteome</keyword>
<name>A0A8J2U9G2_9GAMM</name>
<evidence type="ECO:0000256" key="4">
    <source>
        <dbReference type="SAM" id="SignalP"/>
    </source>
</evidence>